<comment type="caution">
    <text evidence="1">The sequence shown here is derived from an EMBL/GenBank/DDBJ whole genome shotgun (WGS) entry which is preliminary data.</text>
</comment>
<dbReference type="AlphaFoldDB" id="U2QD36"/>
<dbReference type="EMBL" id="AWEY01000026">
    <property type="protein sequence ID" value="ERK39233.1"/>
    <property type="molecule type" value="Genomic_DNA"/>
</dbReference>
<sequence length="68" mass="7736">MKLHENQSLFAQPPNFAANILNIRPEFIEKAYWITRALQRISQNVNAEKVVFKGGTSLSKVLNNLLIP</sequence>
<keyword evidence="2" id="KW-1185">Reference proteome</keyword>
<protein>
    <recommendedName>
        <fullName evidence="3">Nucleotidyl transferase, PF08843 domain protein</fullName>
    </recommendedName>
</protein>
<gene>
    <name evidence="1" type="ORF">HMPREF9135_1909</name>
</gene>
<evidence type="ECO:0000313" key="1">
    <source>
        <dbReference type="EMBL" id="ERK39233.1"/>
    </source>
</evidence>
<evidence type="ECO:0008006" key="3">
    <source>
        <dbReference type="Google" id="ProtNLM"/>
    </source>
</evidence>
<dbReference type="Proteomes" id="UP000016648">
    <property type="component" value="Unassembled WGS sequence"/>
</dbReference>
<reference evidence="1 2" key="1">
    <citation type="submission" date="2013-08" db="EMBL/GenBank/DDBJ databases">
        <authorList>
            <person name="Durkin A.S."/>
            <person name="Haft D.R."/>
            <person name="McCorrison J."/>
            <person name="Torralba M."/>
            <person name="Gillis M."/>
            <person name="Haft D.H."/>
            <person name="Methe B."/>
            <person name="Sutton G."/>
            <person name="Nelson K.E."/>
        </authorList>
    </citation>
    <scope>NUCLEOTIDE SEQUENCE [LARGE SCALE GENOMIC DNA]</scope>
    <source>
        <strain evidence="1 2">F0067</strain>
    </source>
</reference>
<name>U2QD36_9BACT</name>
<organism evidence="1 2">
    <name type="scientific">Segatella baroniae F0067</name>
    <dbReference type="NCBI Taxonomy" id="1115809"/>
    <lineage>
        <taxon>Bacteria</taxon>
        <taxon>Pseudomonadati</taxon>
        <taxon>Bacteroidota</taxon>
        <taxon>Bacteroidia</taxon>
        <taxon>Bacteroidales</taxon>
        <taxon>Prevotellaceae</taxon>
        <taxon>Segatella</taxon>
    </lineage>
</organism>
<proteinExistence type="predicted"/>
<evidence type="ECO:0000313" key="2">
    <source>
        <dbReference type="Proteomes" id="UP000016648"/>
    </source>
</evidence>
<accession>U2QD36</accession>